<keyword evidence="3" id="KW-1185">Reference proteome</keyword>
<feature type="chain" id="PRO_5009914911" description="DUF2057 domain-containing protein" evidence="1">
    <location>
        <begin position="24"/>
        <end position="128"/>
    </location>
</feature>
<dbReference type="InterPro" id="IPR018635">
    <property type="entry name" value="UPF0319"/>
</dbReference>
<evidence type="ECO:0000313" key="2">
    <source>
        <dbReference type="EMBL" id="SHH97092.1"/>
    </source>
</evidence>
<protein>
    <recommendedName>
        <fullName evidence="4">DUF2057 domain-containing protein</fullName>
    </recommendedName>
</protein>
<gene>
    <name evidence="2" type="ORF">SAMN02745129_3405</name>
</gene>
<sequence length="128" mass="13636">MRKITTLTATLATTLLLSTGASAGQLALSDGFFATAVNGDKVSVHADAVTLSQGKQIVTVRYEQNIIHNREQNEYTVSKPMHLVFDAQGNANYTITKTEQGVALVSNNQAVPVEVLTGDAVIHRALAL</sequence>
<dbReference type="Proteomes" id="UP000184268">
    <property type="component" value="Unassembled WGS sequence"/>
</dbReference>
<dbReference type="RefSeq" id="WP_067661777.1">
    <property type="nucleotide sequence ID" value="NZ_FQXG01000005.1"/>
</dbReference>
<evidence type="ECO:0000313" key="3">
    <source>
        <dbReference type="Proteomes" id="UP000184268"/>
    </source>
</evidence>
<organism evidence="2 3">
    <name type="scientific">Ferrimonas marina</name>
    <dbReference type="NCBI Taxonomy" id="299255"/>
    <lineage>
        <taxon>Bacteria</taxon>
        <taxon>Pseudomonadati</taxon>
        <taxon>Pseudomonadota</taxon>
        <taxon>Gammaproteobacteria</taxon>
        <taxon>Alteromonadales</taxon>
        <taxon>Ferrimonadaceae</taxon>
        <taxon>Ferrimonas</taxon>
    </lineage>
</organism>
<proteinExistence type="predicted"/>
<dbReference type="EMBL" id="FQXG01000005">
    <property type="protein sequence ID" value="SHH97092.1"/>
    <property type="molecule type" value="Genomic_DNA"/>
</dbReference>
<dbReference type="OrthoDB" id="6402633at2"/>
<keyword evidence="1" id="KW-0732">Signal</keyword>
<dbReference type="Pfam" id="PF09829">
    <property type="entry name" value="DUF2057"/>
    <property type="match status" value="1"/>
</dbReference>
<reference evidence="2 3" key="1">
    <citation type="submission" date="2016-11" db="EMBL/GenBank/DDBJ databases">
        <authorList>
            <person name="Jaros S."/>
            <person name="Januszkiewicz K."/>
            <person name="Wedrychowicz H."/>
        </authorList>
    </citation>
    <scope>NUCLEOTIDE SEQUENCE [LARGE SCALE GENOMIC DNA]</scope>
    <source>
        <strain evidence="2 3">DSM 16917</strain>
    </source>
</reference>
<dbReference type="AlphaFoldDB" id="A0A1M5XBS1"/>
<name>A0A1M5XBS1_9GAMM</name>
<evidence type="ECO:0000256" key="1">
    <source>
        <dbReference type="SAM" id="SignalP"/>
    </source>
</evidence>
<accession>A0A1M5XBS1</accession>
<feature type="signal peptide" evidence="1">
    <location>
        <begin position="1"/>
        <end position="23"/>
    </location>
</feature>
<evidence type="ECO:0008006" key="4">
    <source>
        <dbReference type="Google" id="ProtNLM"/>
    </source>
</evidence>